<proteinExistence type="predicted"/>
<organism evidence="1">
    <name type="scientific">uncultured Poseidoniia archaeon</name>
    <dbReference type="NCBI Taxonomy" id="1697135"/>
    <lineage>
        <taxon>Archaea</taxon>
        <taxon>Methanobacteriati</taxon>
        <taxon>Thermoplasmatota</taxon>
        <taxon>Candidatus Poseidoniia</taxon>
        <taxon>environmental samples</taxon>
    </lineage>
</organism>
<dbReference type="EMBL" id="KP211890">
    <property type="protein sequence ID" value="ANV80499.1"/>
    <property type="molecule type" value="Genomic_DNA"/>
</dbReference>
<reference evidence="1" key="2">
    <citation type="journal article" date="2015" name="ISME J.">
        <title>A new class of marine Euryarchaeota group II from the Mediterranean deep chlorophyll maximum.</title>
        <authorList>
            <person name="Martin-Cuadrado A.B."/>
            <person name="Garcia-Heredia I."/>
            <person name="Molto A.G."/>
            <person name="Lopez-Ubeda R."/>
            <person name="Kimes N."/>
            <person name="Lopez-Garcia P."/>
            <person name="Moreira D."/>
            <person name="Rodriguez-Valera F."/>
        </authorList>
    </citation>
    <scope>NUCLEOTIDE SEQUENCE</scope>
</reference>
<dbReference type="InterPro" id="IPR022803">
    <property type="entry name" value="Ribosomal_uL5_dom_sf"/>
</dbReference>
<name>A0A1B1TDY1_9ARCH</name>
<sequence>MPSGINMIYTIKVSTKIQPHEDVEKVIYSVNNIFPDWKPNKIPKKEFFPTGRETIEISGNSESIDIFMQSVASQRILDTAFDAMTMNINVNNTSFTISRQAAIKGKVSFVIDEKPLGGVMDIEIKRENLEIWLEDETWHPGRDEIPRQVKDDLSMNRRGEPAEWFDKFGNPTISKSWEEE</sequence>
<dbReference type="PANTHER" id="PTHR39652">
    <property type="entry name" value="UPF0201 PROTEIN TK1335"/>
    <property type="match status" value="1"/>
</dbReference>
<dbReference type="Gene3D" id="3.30.1440.10">
    <property type="match status" value="1"/>
</dbReference>
<dbReference type="InterPro" id="IPR002739">
    <property type="entry name" value="PAB1135-like"/>
</dbReference>
<dbReference type="PANTHER" id="PTHR39652:SF1">
    <property type="entry name" value="UPF0201 PROTEIN TK1335"/>
    <property type="match status" value="1"/>
</dbReference>
<accession>A0A1B1TDY1</accession>
<evidence type="ECO:0000313" key="1">
    <source>
        <dbReference type="EMBL" id="ANV80499.1"/>
    </source>
</evidence>
<protein>
    <submittedName>
        <fullName evidence="1">Uncharacterized protein</fullName>
    </submittedName>
</protein>
<dbReference type="SUPFAM" id="SSF55282">
    <property type="entry name" value="RL5-like"/>
    <property type="match status" value="1"/>
</dbReference>
<dbReference type="AlphaFoldDB" id="A0A1B1TDY1"/>
<reference evidence="1" key="1">
    <citation type="submission" date="2014-11" db="EMBL/GenBank/DDBJ databases">
        <authorList>
            <person name="Zhu J."/>
            <person name="Qi W."/>
            <person name="Song R."/>
        </authorList>
    </citation>
    <scope>NUCLEOTIDE SEQUENCE</scope>
</reference>